<comment type="caution">
    <text evidence="1">The sequence shown here is derived from an EMBL/GenBank/DDBJ whole genome shotgun (WGS) entry which is preliminary data.</text>
</comment>
<accession>A0A267WJ32</accession>
<evidence type="ECO:0000313" key="2">
    <source>
        <dbReference type="Proteomes" id="UP000216789"/>
    </source>
</evidence>
<organism evidence="1 2">
    <name type="scientific">Bifidobacterium pseudocatenulatum</name>
    <dbReference type="NCBI Taxonomy" id="28026"/>
    <lineage>
        <taxon>Bacteria</taxon>
        <taxon>Bacillati</taxon>
        <taxon>Actinomycetota</taxon>
        <taxon>Actinomycetes</taxon>
        <taxon>Bifidobacteriales</taxon>
        <taxon>Bifidobacteriaceae</taxon>
        <taxon>Bifidobacterium</taxon>
    </lineage>
</organism>
<evidence type="ECO:0000313" key="1">
    <source>
        <dbReference type="EMBL" id="PAC72622.1"/>
    </source>
</evidence>
<gene>
    <name evidence="1" type="ORF">BPS1E_1890</name>
</gene>
<dbReference type="RefSeq" id="WP_095280028.1">
    <property type="nucleotide sequence ID" value="NZ_MNLB01000026.1"/>
</dbReference>
<name>A0A267WJ32_BIFPS</name>
<dbReference type="Proteomes" id="UP000216789">
    <property type="component" value="Unassembled WGS sequence"/>
</dbReference>
<sequence>MDGQDELVTIAWIAKRMGIARPSVTKIMRAMGVPRYEFTPKCVRYPKSAVEAAIAASYRPASARNE</sequence>
<dbReference type="AlphaFoldDB" id="A0A267WJ32"/>
<reference evidence="1 2" key="1">
    <citation type="journal article" date="2017" name="ISME J.">
        <title>Unveiling bifidobacterial biogeography across the mammalian branch of the tree of life.</title>
        <authorList>
            <person name="Milani C."/>
            <person name="Mangifesta M."/>
            <person name="Mancabelli L."/>
            <person name="Lugli G.A."/>
            <person name="James K."/>
            <person name="Duranti S."/>
            <person name="Turroni F."/>
            <person name="Ferrario C."/>
            <person name="Ossiprandi M.C."/>
            <person name="van Sinderen D."/>
            <person name="Ventura M."/>
        </authorList>
    </citation>
    <scope>NUCLEOTIDE SEQUENCE [LARGE SCALE GENOMIC DNA]</scope>
    <source>
        <strain evidence="1 2">1E</strain>
    </source>
</reference>
<proteinExistence type="predicted"/>
<dbReference type="EMBL" id="MNLB01000026">
    <property type="protein sequence ID" value="PAC72622.1"/>
    <property type="molecule type" value="Genomic_DNA"/>
</dbReference>
<protein>
    <submittedName>
        <fullName evidence="1">Uncharacterized protein</fullName>
    </submittedName>
</protein>